<gene>
    <name evidence="1" type="ORF">BACOVA_01229</name>
</gene>
<evidence type="ECO:0000313" key="1">
    <source>
        <dbReference type="EMBL" id="EDO12989.1"/>
    </source>
</evidence>
<organism evidence="1 2">
    <name type="scientific">Bacteroides ovatus (strain ATCC 8483 / DSM 1896 / JCM 5824 / BCRC 10623 / CCUG 4943 / NCTC 11153)</name>
    <dbReference type="NCBI Taxonomy" id="411476"/>
    <lineage>
        <taxon>Bacteria</taxon>
        <taxon>Pseudomonadati</taxon>
        <taxon>Bacteroidota</taxon>
        <taxon>Bacteroidia</taxon>
        <taxon>Bacteroidales</taxon>
        <taxon>Bacteroidaceae</taxon>
        <taxon>Bacteroides</taxon>
    </lineage>
</organism>
<proteinExistence type="predicted"/>
<protein>
    <submittedName>
        <fullName evidence="1">Uncharacterized protein</fullName>
    </submittedName>
</protein>
<reference evidence="2" key="2">
    <citation type="submission" date="2007-04" db="EMBL/GenBank/DDBJ databases">
        <title>Draft genome sequence of Bacteroides ovatus (ATCC 8483).</title>
        <authorList>
            <person name="Sudarsanam P."/>
            <person name="Ley R."/>
            <person name="Guruge J."/>
            <person name="Turnbaugh P.J."/>
            <person name="Mahowald M."/>
            <person name="Liep D."/>
            <person name="Gordon J."/>
        </authorList>
    </citation>
    <scope>NUCLEOTIDE SEQUENCE [LARGE SCALE GENOMIC DNA]</scope>
    <source>
        <strain evidence="2">ATCC 8483 / DSM 1896 / JCM 5824 / BCRC 10623 / CCUG 4943 / NCTC 11153</strain>
    </source>
</reference>
<sequence length="41" mass="4827">MKLIYFYRFIYNEEYAYLCVGNNNTPLPQKSVLSIFCTDPG</sequence>
<accession>A0AAN3AAH5</accession>
<evidence type="ECO:0000313" key="2">
    <source>
        <dbReference type="Proteomes" id="UP000005475"/>
    </source>
</evidence>
<dbReference type="AlphaFoldDB" id="A0AAN3AAH5"/>
<dbReference type="EMBL" id="AAXF02000042">
    <property type="protein sequence ID" value="EDO12989.1"/>
    <property type="molecule type" value="Genomic_DNA"/>
</dbReference>
<reference evidence="1 2" key="1">
    <citation type="submission" date="2007-03" db="EMBL/GenBank/DDBJ databases">
        <authorList>
            <person name="Fulton L."/>
            <person name="Clifton S."/>
            <person name="Fulton B."/>
            <person name="Xu J."/>
            <person name="Minx P."/>
            <person name="Pepin K.H."/>
            <person name="Johnson M."/>
            <person name="Thiruvilangam P."/>
            <person name="Bhonagiri V."/>
            <person name="Nash W.E."/>
            <person name="Mardis E.R."/>
            <person name="Wilson R.K."/>
        </authorList>
    </citation>
    <scope>NUCLEOTIDE SEQUENCE [LARGE SCALE GENOMIC DNA]</scope>
    <source>
        <strain evidence="2">ATCC 8483 / DSM 1896 / JCM 5824 / BCRC 10623 / CCUG 4943 / NCTC 11153</strain>
    </source>
</reference>
<name>A0AAN3AAH5_BACO1</name>
<comment type="caution">
    <text evidence="1">The sequence shown here is derived from an EMBL/GenBank/DDBJ whole genome shotgun (WGS) entry which is preliminary data.</text>
</comment>
<dbReference type="Proteomes" id="UP000005475">
    <property type="component" value="Unassembled WGS sequence"/>
</dbReference>